<feature type="transmembrane region" description="Helical" evidence="1">
    <location>
        <begin position="174"/>
        <end position="197"/>
    </location>
</feature>
<keyword evidence="1" id="KW-0472">Membrane</keyword>
<feature type="transmembrane region" description="Helical" evidence="1">
    <location>
        <begin position="635"/>
        <end position="655"/>
    </location>
</feature>
<dbReference type="InterPro" id="IPR045122">
    <property type="entry name" value="Csc1-like"/>
</dbReference>
<dbReference type="PANTHER" id="PTHR13018">
    <property type="entry name" value="PROBABLE MEMBRANE PROTEIN DUF221-RELATED"/>
    <property type="match status" value="1"/>
</dbReference>
<feature type="transmembrane region" description="Helical" evidence="1">
    <location>
        <begin position="661"/>
        <end position="679"/>
    </location>
</feature>
<protein>
    <submittedName>
        <fullName evidence="2">Transmembrane domain-containing protein</fullName>
    </submittedName>
</protein>
<dbReference type="PANTHER" id="PTHR13018:SF5">
    <property type="entry name" value="RE44586P"/>
    <property type="match status" value="1"/>
</dbReference>
<keyword evidence="3" id="KW-1185">Reference proteome</keyword>
<dbReference type="KEGG" id="ssao:94294815"/>
<reference evidence="2 3" key="1">
    <citation type="journal article" date="2014" name="PLoS Genet.">
        <title>The Genome of Spironucleus salmonicida Highlights a Fish Pathogen Adapted to Fluctuating Environments.</title>
        <authorList>
            <person name="Xu F."/>
            <person name="Jerlstrom-Hultqvist J."/>
            <person name="Einarsson E."/>
            <person name="Astvaldsson A."/>
            <person name="Svard S.G."/>
            <person name="Andersson J.O."/>
        </authorList>
    </citation>
    <scope>NUCLEOTIDE SEQUENCE [LARGE SCALE GENOMIC DNA]</scope>
    <source>
        <strain evidence="2 3">ATCC 50377</strain>
    </source>
</reference>
<keyword evidence="1 2" id="KW-0812">Transmembrane</keyword>
<evidence type="ECO:0000256" key="1">
    <source>
        <dbReference type="SAM" id="Phobius"/>
    </source>
</evidence>
<organism evidence="2 3">
    <name type="scientific">Spironucleus salmonicida</name>
    <dbReference type="NCBI Taxonomy" id="348837"/>
    <lineage>
        <taxon>Eukaryota</taxon>
        <taxon>Metamonada</taxon>
        <taxon>Diplomonadida</taxon>
        <taxon>Hexamitidae</taxon>
        <taxon>Hexamitinae</taxon>
        <taxon>Spironucleus</taxon>
    </lineage>
</organism>
<dbReference type="GO" id="GO:0005227">
    <property type="term" value="F:calcium-activated cation channel activity"/>
    <property type="evidence" value="ECO:0007669"/>
    <property type="project" value="InterPro"/>
</dbReference>
<evidence type="ECO:0000313" key="3">
    <source>
        <dbReference type="Proteomes" id="UP000018208"/>
    </source>
</evidence>
<accession>A0A9P8LZH9</accession>
<comment type="caution">
    <text evidence="2">The sequence shown here is derived from an EMBL/GenBank/DDBJ whole genome shotgun (WGS) entry which is preliminary data.</text>
</comment>
<dbReference type="AlphaFoldDB" id="A0A9P8LZH9"/>
<dbReference type="EMBL" id="AUWU02000001">
    <property type="protein sequence ID" value="KAH0577439.1"/>
    <property type="molecule type" value="Genomic_DNA"/>
</dbReference>
<dbReference type="Proteomes" id="UP000018208">
    <property type="component" value="Unassembled WGS sequence"/>
</dbReference>
<sequence>MKYTKEYHCCLYIIVQYQFQLIKIKNQILQHFRQIMVEACIGRQHNFSQTYKQGVIYTYQKVKYYSLYQYIRFPLKLMVSIQEIKQIIYIITRQTFKMNSNKIRSIGLNCTFNQIMQIFGVDTAMFFQYYFIFIILLSIQFVCLIPFLIIYLNYDLSKINFNRQHNEYIILYDVATGSLSSFYWCVILFMNILYFFFIKRLHLKILHHDDLLYRIEDYSVIIHNIPKNLSSFDICQQLENIIEQNSIVTTLRVEDPSILRQRQNYFELQKKYYDDLQYNKQNIFNSSRLQKFIMRLSDKHKMFIKLQKLRIQKDALYYDTKLLKLRDKINKKVAKNLSEKEGIVIVFNTVQQKQYCLALKKLKINDDWVKIKKSYSPDDIIYPNISITNRYKKRQSILAYFILIIISGFLFITIKLARDKQYNYITAQRSLFMRTIVNGLTIFGIVQIPVGFRPLVTYLAEQERHASYSGFLKSKFVKYYIFTMFNKLSILYYRGFADLISVEQENVDPYEQLRGYFGIFSKSRSWRFGPNTPGRDLILIMISYIYGYNFVLWLIFQISLWVQKIQNQHITGISVQISQVYVNNFVVFTLVQCYAFQQPLMIPFAIIYYITNYYLVKYYQVYYGKILPDTNKLTITAQFTSISITCGSFIALIQFNFGEVIFLWLILMLLCCIMSYISYSDWFNKFISKYMKSTFTDDQYILKHNPPYHQVEFDKYYQLPEQLHKQYLQNMQSIIIHTKYQIAKEIERTFYSYRTIEWSKNQYNPQYNLHKRDISILVSTQAELTDIVTSTDTHVDQEKIAEK</sequence>
<keyword evidence="1" id="KW-1133">Transmembrane helix</keyword>
<gene>
    <name evidence="2" type="ORF">SS50377_20792</name>
</gene>
<feature type="transmembrane region" description="Helical" evidence="1">
    <location>
        <begin position="436"/>
        <end position="456"/>
    </location>
</feature>
<feature type="transmembrane region" description="Helical" evidence="1">
    <location>
        <begin position="596"/>
        <end position="615"/>
    </location>
</feature>
<dbReference type="GeneID" id="94294815"/>
<dbReference type="RefSeq" id="XP_067768212.1">
    <property type="nucleotide sequence ID" value="XM_067904730.1"/>
</dbReference>
<feature type="transmembrane region" description="Helical" evidence="1">
    <location>
        <begin position="537"/>
        <end position="558"/>
    </location>
</feature>
<dbReference type="OrthoDB" id="10333808at2759"/>
<feature type="transmembrane region" description="Helical" evidence="1">
    <location>
        <begin position="397"/>
        <end position="416"/>
    </location>
</feature>
<feature type="transmembrane region" description="Helical" evidence="1">
    <location>
        <begin position="129"/>
        <end position="154"/>
    </location>
</feature>
<proteinExistence type="predicted"/>
<dbReference type="GO" id="GO:0005886">
    <property type="term" value="C:plasma membrane"/>
    <property type="evidence" value="ECO:0007669"/>
    <property type="project" value="TreeGrafter"/>
</dbReference>
<evidence type="ECO:0000313" key="2">
    <source>
        <dbReference type="EMBL" id="KAH0577439.1"/>
    </source>
</evidence>
<name>A0A9P8LZH9_9EUKA</name>